<dbReference type="PANTHER" id="PTHR31069:SF25">
    <property type="entry name" value="TRANSCRIPTION FACTOR, PUTATIVE (EUROFUNG)-RELATED"/>
    <property type="match status" value="1"/>
</dbReference>
<evidence type="ECO:0000256" key="5">
    <source>
        <dbReference type="SAM" id="MobiDB-lite"/>
    </source>
</evidence>
<keyword evidence="4" id="KW-0539">Nucleus</keyword>
<dbReference type="GO" id="GO:0003677">
    <property type="term" value="F:DNA binding"/>
    <property type="evidence" value="ECO:0007669"/>
    <property type="project" value="UniProtKB-KW"/>
</dbReference>
<dbReference type="GO" id="GO:0008270">
    <property type="term" value="F:zinc ion binding"/>
    <property type="evidence" value="ECO:0007669"/>
    <property type="project" value="InterPro"/>
</dbReference>
<dbReference type="InterPro" id="IPR050675">
    <property type="entry name" value="OAF3"/>
</dbReference>
<dbReference type="Gene3D" id="4.10.240.10">
    <property type="entry name" value="Zn(2)-C6 fungal-type DNA-binding domain"/>
    <property type="match status" value="1"/>
</dbReference>
<keyword evidence="1" id="KW-0805">Transcription regulation</keyword>
<evidence type="ECO:0000313" key="7">
    <source>
        <dbReference type="EMBL" id="KAF2846164.1"/>
    </source>
</evidence>
<dbReference type="PROSITE" id="PS00463">
    <property type="entry name" value="ZN2_CY6_FUNGAL_1"/>
    <property type="match status" value="1"/>
</dbReference>
<gene>
    <name evidence="7" type="ORF">T440DRAFT_433100</name>
</gene>
<feature type="region of interest" description="Disordered" evidence="5">
    <location>
        <begin position="61"/>
        <end position="123"/>
    </location>
</feature>
<name>A0A6A7ATS8_9PLEO</name>
<evidence type="ECO:0000259" key="6">
    <source>
        <dbReference type="PROSITE" id="PS50048"/>
    </source>
</evidence>
<dbReference type="InterPro" id="IPR036864">
    <property type="entry name" value="Zn2-C6_fun-type_DNA-bd_sf"/>
</dbReference>
<dbReference type="GO" id="GO:0000981">
    <property type="term" value="F:DNA-binding transcription factor activity, RNA polymerase II-specific"/>
    <property type="evidence" value="ECO:0007669"/>
    <property type="project" value="InterPro"/>
</dbReference>
<dbReference type="PROSITE" id="PS50048">
    <property type="entry name" value="ZN2_CY6_FUNGAL_2"/>
    <property type="match status" value="1"/>
</dbReference>
<dbReference type="AlphaFoldDB" id="A0A6A7ATS8"/>
<protein>
    <recommendedName>
        <fullName evidence="6">Zn(2)-C6 fungal-type domain-containing protein</fullName>
    </recommendedName>
</protein>
<dbReference type="OrthoDB" id="5089701at2759"/>
<evidence type="ECO:0000256" key="4">
    <source>
        <dbReference type="ARBA" id="ARBA00023242"/>
    </source>
</evidence>
<dbReference type="SMART" id="SM00066">
    <property type="entry name" value="GAL4"/>
    <property type="match status" value="1"/>
</dbReference>
<dbReference type="PANTHER" id="PTHR31069">
    <property type="entry name" value="OLEATE-ACTIVATED TRANSCRIPTION FACTOR 1-RELATED"/>
    <property type="match status" value="1"/>
</dbReference>
<dbReference type="CDD" id="cd00067">
    <property type="entry name" value="GAL4"/>
    <property type="match status" value="1"/>
</dbReference>
<accession>A0A6A7ATS8</accession>
<dbReference type="Pfam" id="PF00172">
    <property type="entry name" value="Zn_clus"/>
    <property type="match status" value="1"/>
</dbReference>
<keyword evidence="2" id="KW-0238">DNA-binding</keyword>
<reference evidence="7" key="1">
    <citation type="submission" date="2020-01" db="EMBL/GenBank/DDBJ databases">
        <authorList>
            <consortium name="DOE Joint Genome Institute"/>
            <person name="Haridas S."/>
            <person name="Albert R."/>
            <person name="Binder M."/>
            <person name="Bloem J."/>
            <person name="Labutti K."/>
            <person name="Salamov A."/>
            <person name="Andreopoulos B."/>
            <person name="Baker S.E."/>
            <person name="Barry K."/>
            <person name="Bills G."/>
            <person name="Bluhm B.H."/>
            <person name="Cannon C."/>
            <person name="Castanera R."/>
            <person name="Culley D.E."/>
            <person name="Daum C."/>
            <person name="Ezra D."/>
            <person name="Gonzalez J.B."/>
            <person name="Henrissat B."/>
            <person name="Kuo A."/>
            <person name="Liang C."/>
            <person name="Lipzen A."/>
            <person name="Lutzoni F."/>
            <person name="Magnuson J."/>
            <person name="Mondo S."/>
            <person name="Nolan M."/>
            <person name="Ohm R."/>
            <person name="Pangilinan J."/>
            <person name="Park H.-J."/>
            <person name="Ramirez L."/>
            <person name="Alfaro M."/>
            <person name="Sun H."/>
            <person name="Tritt A."/>
            <person name="Yoshinaga Y."/>
            <person name="Zwiers L.-H."/>
            <person name="Turgeon B.G."/>
            <person name="Goodwin S.B."/>
            <person name="Spatafora J.W."/>
            <person name="Crous P.W."/>
            <person name="Grigoriev I.V."/>
        </authorList>
    </citation>
    <scope>NUCLEOTIDE SEQUENCE</scope>
    <source>
        <strain evidence="7">IPT5</strain>
    </source>
</reference>
<organism evidence="7 8">
    <name type="scientific">Plenodomus tracheiphilus IPT5</name>
    <dbReference type="NCBI Taxonomy" id="1408161"/>
    <lineage>
        <taxon>Eukaryota</taxon>
        <taxon>Fungi</taxon>
        <taxon>Dikarya</taxon>
        <taxon>Ascomycota</taxon>
        <taxon>Pezizomycotina</taxon>
        <taxon>Dothideomycetes</taxon>
        <taxon>Pleosporomycetidae</taxon>
        <taxon>Pleosporales</taxon>
        <taxon>Pleosporineae</taxon>
        <taxon>Leptosphaeriaceae</taxon>
        <taxon>Plenodomus</taxon>
    </lineage>
</organism>
<dbReference type="InterPro" id="IPR001138">
    <property type="entry name" value="Zn2Cys6_DnaBD"/>
</dbReference>
<dbReference type="EMBL" id="MU006337">
    <property type="protein sequence ID" value="KAF2846164.1"/>
    <property type="molecule type" value="Genomic_DNA"/>
</dbReference>
<proteinExistence type="predicted"/>
<evidence type="ECO:0000313" key="8">
    <source>
        <dbReference type="Proteomes" id="UP000799423"/>
    </source>
</evidence>
<evidence type="ECO:0000256" key="2">
    <source>
        <dbReference type="ARBA" id="ARBA00023125"/>
    </source>
</evidence>
<evidence type="ECO:0000256" key="3">
    <source>
        <dbReference type="ARBA" id="ARBA00023163"/>
    </source>
</evidence>
<feature type="domain" description="Zn(2)-C6 fungal-type" evidence="6">
    <location>
        <begin position="22"/>
        <end position="50"/>
    </location>
</feature>
<keyword evidence="8" id="KW-1185">Reference proteome</keyword>
<dbReference type="InterPro" id="IPR021858">
    <property type="entry name" value="Fun_TF"/>
</dbReference>
<feature type="compositionally biased region" description="Basic residues" evidence="5">
    <location>
        <begin position="74"/>
        <end position="84"/>
    </location>
</feature>
<dbReference type="Pfam" id="PF11951">
    <property type="entry name" value="Fungal_trans_2"/>
    <property type="match status" value="1"/>
</dbReference>
<feature type="region of interest" description="Disordered" evidence="5">
    <location>
        <begin position="1"/>
        <end position="23"/>
    </location>
</feature>
<dbReference type="Proteomes" id="UP000799423">
    <property type="component" value="Unassembled WGS sequence"/>
</dbReference>
<sequence>MPPSRGHGAPGRKPRRTHNLGGCTTCRRRHVKCDQKRPLCTVCQSAGLNCEGFPSQIRWASMSTGPAPASKISRSQHGKSRSHEKRGLEAHGKPSDEDREQHVSDSSQSIAPNNNLRSDRTSLDIQQSTISVNTGGISTNLEDGTLGSDAALTNVDLSLEPNEPNNINFPSSASISDLESLFDVCNGLGWNDLFDSTMSDHIPMIHDQVYGDSLSVAIQASNRSDDMGGNHQWYDRSFTDDRPPEARMVCTTPATLEPAPPSYTSSAISELEVLEKAKHLLKHFRDVIIPQLCPLPMETKSPWEVLNWSAAVQTHADLTFLGTNKIRHATKANFFAIIGCSVHSTMREGSSSDAVSLHRNAQILEHVSRAAKENMQQSLRVETCGSQKAKYKDQLMAIFSLILLETLSGNSNEARCYLIDAERLVRLRGLAKRDVSRRARLLHHVYTWLRIIGESTFTLHGYEGSGLQTKVKNILVSSRDSHLSESSSAQETSTMNNQSQLDDFLRIETHGTDSDSEVDASRDKLAGLRDIHLASTQQWSKTLYMDIYGIPELWLKLVSQTTRVANVMDLLEKKSLHTTEAFTKSLQRKTSRLEHMICSLSAQYSVLEPLAPLQDHGDRARSTDISTSKAMLQALGSALVILFYRRVRKVHPWILQSHVTDIRNALEGFEAAQNAAAVAHLGSPWPAFIAGCEAISPSTREWFRDWMQKAAAQSACNGAGVSLSVMQEVWKRRDAADQIAHNATDINLGLEKTRVHSWVDVLRESKSWLMLY</sequence>
<feature type="compositionally biased region" description="Basic and acidic residues" evidence="5">
    <location>
        <begin position="85"/>
        <end position="103"/>
    </location>
</feature>
<evidence type="ECO:0000256" key="1">
    <source>
        <dbReference type="ARBA" id="ARBA00023015"/>
    </source>
</evidence>
<dbReference type="SUPFAM" id="SSF57701">
    <property type="entry name" value="Zn2/Cys6 DNA-binding domain"/>
    <property type="match status" value="1"/>
</dbReference>
<feature type="compositionally biased region" description="Polar residues" evidence="5">
    <location>
        <begin position="104"/>
        <end position="116"/>
    </location>
</feature>
<keyword evidence="3" id="KW-0804">Transcription</keyword>